<sequence length="214" mass="24236">MSLPLVDIPFEVRHHCWFCGEPCNLQFDYHAPTHAGHPSLSVPACKECRDLAKIQPLTSLYECRTAVKDALMRRYVKHLAIGLNWTKEELEQADFTCKTLQSFQRSAWFMYEIAKDRINFAGWPLVLDGVPLAQTLPDTRFSFDGINFSSVFAAIEHYGKAMALDKSFLSGIVAIIGKQRFGYAIRLARLHLVSDAATKRQVIRELLQDQSTAS</sequence>
<gene>
    <name evidence="1" type="ORF">EDC91_10263</name>
</gene>
<name>A0A4R2FH33_9GAMM</name>
<organism evidence="1 2">
    <name type="scientific">Shewanella fodinae</name>
    <dbReference type="NCBI Taxonomy" id="552357"/>
    <lineage>
        <taxon>Bacteria</taxon>
        <taxon>Pseudomonadati</taxon>
        <taxon>Pseudomonadota</taxon>
        <taxon>Gammaproteobacteria</taxon>
        <taxon>Alteromonadales</taxon>
        <taxon>Shewanellaceae</taxon>
        <taxon>Shewanella</taxon>
    </lineage>
</organism>
<evidence type="ECO:0000313" key="2">
    <source>
        <dbReference type="Proteomes" id="UP000294832"/>
    </source>
</evidence>
<comment type="caution">
    <text evidence="1">The sequence shown here is derived from an EMBL/GenBank/DDBJ whole genome shotgun (WGS) entry which is preliminary data.</text>
</comment>
<protein>
    <submittedName>
        <fullName evidence="1">Uncharacterized protein</fullName>
    </submittedName>
</protein>
<proteinExistence type="predicted"/>
<keyword evidence="2" id="KW-1185">Reference proteome</keyword>
<dbReference type="Proteomes" id="UP000294832">
    <property type="component" value="Unassembled WGS sequence"/>
</dbReference>
<dbReference type="EMBL" id="SLWF01000002">
    <property type="protein sequence ID" value="TCN90151.1"/>
    <property type="molecule type" value="Genomic_DNA"/>
</dbReference>
<accession>A0A4R2FH33</accession>
<dbReference type="AlphaFoldDB" id="A0A4R2FH33"/>
<evidence type="ECO:0000313" key="1">
    <source>
        <dbReference type="EMBL" id="TCN90151.1"/>
    </source>
</evidence>
<reference evidence="1 2" key="1">
    <citation type="submission" date="2019-03" db="EMBL/GenBank/DDBJ databases">
        <title>Freshwater and sediment microbial communities from various areas in North America, analyzing microbe dynamics in response to fracking.</title>
        <authorList>
            <person name="Lamendella R."/>
        </authorList>
    </citation>
    <scope>NUCLEOTIDE SEQUENCE [LARGE SCALE GENOMIC DNA]</scope>
    <source>
        <strain evidence="1 2">74A</strain>
    </source>
</reference>